<comment type="caution">
    <text evidence="1">The sequence shown here is derived from an EMBL/GenBank/DDBJ whole genome shotgun (WGS) entry which is preliminary data.</text>
</comment>
<proteinExistence type="predicted"/>
<accession>A0ABX9G0U6</accession>
<dbReference type="Proteomes" id="UP000253201">
    <property type="component" value="Unassembled WGS sequence"/>
</dbReference>
<protein>
    <submittedName>
        <fullName evidence="1">Uncharacterized protein</fullName>
    </submittedName>
</protein>
<evidence type="ECO:0000313" key="1">
    <source>
        <dbReference type="EMBL" id="RBP11848.1"/>
    </source>
</evidence>
<name>A0ABX9G0U6_9ENTR</name>
<dbReference type="RefSeq" id="WP_113858032.1">
    <property type="nucleotide sequence ID" value="NZ_QNRL01000004.1"/>
</dbReference>
<gene>
    <name evidence="1" type="ORF">DFQ50_104379</name>
</gene>
<keyword evidence="2" id="KW-1185">Reference proteome</keyword>
<reference evidence="1 2" key="1">
    <citation type="submission" date="2018-06" db="EMBL/GenBank/DDBJ databases">
        <title>Genomic Encyclopedia of Type Strains, Phase IV (KMG-IV): sequencing the most valuable type-strain genomes for metagenomic binning, comparative biology and taxonomic classification.</title>
        <authorList>
            <person name="Goeker M."/>
        </authorList>
    </citation>
    <scope>NUCLEOTIDE SEQUENCE [LARGE SCALE GENOMIC DNA]</scope>
    <source>
        <strain evidence="1 2">DSM 27453</strain>
    </source>
</reference>
<evidence type="ECO:0000313" key="2">
    <source>
        <dbReference type="Proteomes" id="UP000253201"/>
    </source>
</evidence>
<organism evidence="1 2">
    <name type="scientific">Pseudocitrobacter faecalis</name>
    <dbReference type="NCBI Taxonomy" id="1398493"/>
    <lineage>
        <taxon>Bacteria</taxon>
        <taxon>Pseudomonadati</taxon>
        <taxon>Pseudomonadota</taxon>
        <taxon>Gammaproteobacteria</taxon>
        <taxon>Enterobacterales</taxon>
        <taxon>Enterobacteriaceae</taxon>
        <taxon>Pseudocitrobacter</taxon>
    </lineage>
</organism>
<sequence>MSYTTVIHVWPGEKSETAEELRNAWGLAPTIWDDMAKRYLNGSFWSCADKLWPLAKRQDIPFHHRAVLAMTYDRMYVLREHYARAAESIRHYLADFPVDDERVNHWPFLAELFDSNPDCPAIGLWCTSVCENPFSGEWNEDADDYDQPDWSKYWSVFEWLDSMKEQTV</sequence>
<dbReference type="EMBL" id="QNRL01000004">
    <property type="protein sequence ID" value="RBP11848.1"/>
    <property type="molecule type" value="Genomic_DNA"/>
</dbReference>